<dbReference type="InterPro" id="IPR036514">
    <property type="entry name" value="SGNH_hydro_sf"/>
</dbReference>
<proteinExistence type="predicted"/>
<comment type="caution">
    <text evidence="2">The sequence shown here is derived from an EMBL/GenBank/DDBJ whole genome shotgun (WGS) entry which is preliminary data.</text>
</comment>
<dbReference type="EMBL" id="LQYN01000086">
    <property type="protein sequence ID" value="KYC97181.1"/>
    <property type="molecule type" value="Genomic_DNA"/>
</dbReference>
<dbReference type="InterPro" id="IPR013830">
    <property type="entry name" value="SGNH_hydro"/>
</dbReference>
<gene>
    <name evidence="2" type="ORF">B4102_0836</name>
</gene>
<dbReference type="RefSeq" id="WP_066233976.1">
    <property type="nucleotide sequence ID" value="NZ_LQYN01000086.1"/>
</dbReference>
<dbReference type="Proteomes" id="UP000075666">
    <property type="component" value="Unassembled WGS sequence"/>
</dbReference>
<dbReference type="AlphaFoldDB" id="A0A150KMB6"/>
<dbReference type="GO" id="GO:0004622">
    <property type="term" value="F:phosphatidylcholine lysophospholipase activity"/>
    <property type="evidence" value="ECO:0007669"/>
    <property type="project" value="TreeGrafter"/>
</dbReference>
<feature type="domain" description="SGNH hydrolase-type esterase" evidence="1">
    <location>
        <begin position="10"/>
        <end position="197"/>
    </location>
</feature>
<reference evidence="2 3" key="1">
    <citation type="submission" date="2016-01" db="EMBL/GenBank/DDBJ databases">
        <title>Genome Sequences of Twelve Sporeforming Bacillus Species Isolated from Foods.</title>
        <authorList>
            <person name="Berendsen E.M."/>
            <person name="Wells-Bennik M.H."/>
            <person name="Krawcyk A.O."/>
            <person name="De Jong A."/>
            <person name="Holsappel S."/>
            <person name="Eijlander R.T."/>
            <person name="Kuipers O.P."/>
        </authorList>
    </citation>
    <scope>NUCLEOTIDE SEQUENCE [LARGE SCALE GENOMIC DNA]</scope>
    <source>
        <strain evidence="2 3">B4102</strain>
    </source>
</reference>
<name>A0A150KMB6_9BACI</name>
<evidence type="ECO:0000259" key="1">
    <source>
        <dbReference type="Pfam" id="PF13472"/>
    </source>
</evidence>
<dbReference type="Pfam" id="PF13472">
    <property type="entry name" value="Lipase_GDSL_2"/>
    <property type="match status" value="1"/>
</dbReference>
<dbReference type="PATRIC" id="fig|46224.3.peg.4245"/>
<evidence type="ECO:0000313" key="2">
    <source>
        <dbReference type="EMBL" id="KYC97181.1"/>
    </source>
</evidence>
<organism evidence="2 3">
    <name type="scientific">Heyndrickxia sporothermodurans</name>
    <dbReference type="NCBI Taxonomy" id="46224"/>
    <lineage>
        <taxon>Bacteria</taxon>
        <taxon>Bacillati</taxon>
        <taxon>Bacillota</taxon>
        <taxon>Bacilli</taxon>
        <taxon>Bacillales</taxon>
        <taxon>Bacillaceae</taxon>
        <taxon>Heyndrickxia</taxon>
    </lineage>
</organism>
<dbReference type="InterPro" id="IPR051532">
    <property type="entry name" value="Ester_Hydrolysis_Enzymes"/>
</dbReference>
<dbReference type="PANTHER" id="PTHR30383">
    <property type="entry name" value="THIOESTERASE 1/PROTEASE 1/LYSOPHOSPHOLIPASE L1"/>
    <property type="match status" value="1"/>
</dbReference>
<dbReference type="Gene3D" id="3.40.50.1110">
    <property type="entry name" value="SGNH hydrolase"/>
    <property type="match status" value="1"/>
</dbReference>
<dbReference type="OrthoDB" id="26855at2"/>
<dbReference type="STRING" id="46224.B4102_0836"/>
<keyword evidence="3" id="KW-1185">Reference proteome</keyword>
<accession>A0A150KMB6</accession>
<dbReference type="SUPFAM" id="SSF52266">
    <property type="entry name" value="SGNH hydrolase"/>
    <property type="match status" value="1"/>
</dbReference>
<protein>
    <recommendedName>
        <fullName evidence="1">SGNH hydrolase-type esterase domain-containing protein</fullName>
    </recommendedName>
</protein>
<sequence length="212" mass="24119">MERRIIRYCAIGDSLTVGIGSDIFSKGFITRYVYLTRQALNTRVHPAVFGKTGATTGDILKSLNHPFLYKGIKEADIITITAGGNDLIDAAKQFLQDKKEEDFFIALEKGKQNLEDIIKRLTDIKQNDQRYIIRMMNLYNPFPEIKGVDKWVEAFNHNIESLTKSPLIKVADIHHLFMGKEQEVLSSDHIHPNHRGYCLIANALTKLGYDPL</sequence>
<evidence type="ECO:0000313" key="3">
    <source>
        <dbReference type="Proteomes" id="UP000075666"/>
    </source>
</evidence>
<dbReference type="PANTHER" id="PTHR30383:SF27">
    <property type="entry name" value="SPORE GERMINATION LIPASE LIPC"/>
    <property type="match status" value="1"/>
</dbReference>